<dbReference type="Proteomes" id="UP001221142">
    <property type="component" value="Unassembled WGS sequence"/>
</dbReference>
<gene>
    <name evidence="4" type="ORF">FB45DRAFT_1067567</name>
</gene>
<feature type="compositionally biased region" description="Basic and acidic residues" evidence="2">
    <location>
        <begin position="303"/>
        <end position="312"/>
    </location>
</feature>
<name>A0AAD7F857_9AGAR</name>
<evidence type="ECO:0000256" key="2">
    <source>
        <dbReference type="SAM" id="MobiDB-lite"/>
    </source>
</evidence>
<keyword evidence="5" id="KW-1185">Reference proteome</keyword>
<dbReference type="GO" id="GO:0043565">
    <property type="term" value="F:sequence-specific DNA binding"/>
    <property type="evidence" value="ECO:0007669"/>
    <property type="project" value="InterPro"/>
</dbReference>
<dbReference type="InterPro" id="IPR000679">
    <property type="entry name" value="Znf_GATA"/>
</dbReference>
<protein>
    <recommendedName>
        <fullName evidence="3">GATA-type domain-containing protein</fullName>
    </recommendedName>
</protein>
<accession>A0AAD7F857</accession>
<dbReference type="Gene3D" id="3.30.50.10">
    <property type="entry name" value="Erythroid Transcription Factor GATA-1, subunit A"/>
    <property type="match status" value="1"/>
</dbReference>
<dbReference type="AlphaFoldDB" id="A0AAD7F857"/>
<dbReference type="EMBL" id="JARKIF010000046">
    <property type="protein sequence ID" value="KAJ7608182.1"/>
    <property type="molecule type" value="Genomic_DNA"/>
</dbReference>
<evidence type="ECO:0000256" key="1">
    <source>
        <dbReference type="PROSITE-ProRule" id="PRU00094"/>
    </source>
</evidence>
<organism evidence="4 5">
    <name type="scientific">Roridomyces roridus</name>
    <dbReference type="NCBI Taxonomy" id="1738132"/>
    <lineage>
        <taxon>Eukaryota</taxon>
        <taxon>Fungi</taxon>
        <taxon>Dikarya</taxon>
        <taxon>Basidiomycota</taxon>
        <taxon>Agaricomycotina</taxon>
        <taxon>Agaricomycetes</taxon>
        <taxon>Agaricomycetidae</taxon>
        <taxon>Agaricales</taxon>
        <taxon>Marasmiineae</taxon>
        <taxon>Mycenaceae</taxon>
        <taxon>Roridomyces</taxon>
    </lineage>
</organism>
<evidence type="ECO:0000313" key="5">
    <source>
        <dbReference type="Proteomes" id="UP001221142"/>
    </source>
</evidence>
<feature type="region of interest" description="Disordered" evidence="2">
    <location>
        <begin position="210"/>
        <end position="285"/>
    </location>
</feature>
<dbReference type="InterPro" id="IPR013088">
    <property type="entry name" value="Znf_NHR/GATA"/>
</dbReference>
<dbReference type="GO" id="GO:0008270">
    <property type="term" value="F:zinc ion binding"/>
    <property type="evidence" value="ECO:0007669"/>
    <property type="project" value="UniProtKB-KW"/>
</dbReference>
<dbReference type="PROSITE" id="PS50114">
    <property type="entry name" value="GATA_ZN_FINGER_2"/>
    <property type="match status" value="1"/>
</dbReference>
<proteinExistence type="predicted"/>
<keyword evidence="1" id="KW-0479">Metal-binding</keyword>
<feature type="domain" description="GATA-type" evidence="3">
    <location>
        <begin position="329"/>
        <end position="350"/>
    </location>
</feature>
<dbReference type="GO" id="GO:0006355">
    <property type="term" value="P:regulation of DNA-templated transcription"/>
    <property type="evidence" value="ECO:0007669"/>
    <property type="project" value="InterPro"/>
</dbReference>
<feature type="non-terminal residue" evidence="4">
    <location>
        <position position="1"/>
    </location>
</feature>
<evidence type="ECO:0000313" key="4">
    <source>
        <dbReference type="EMBL" id="KAJ7608182.1"/>
    </source>
</evidence>
<keyword evidence="1" id="KW-0863">Zinc-finger</keyword>
<comment type="caution">
    <text evidence="4">The sequence shown here is derived from an EMBL/GenBank/DDBJ whole genome shotgun (WGS) entry which is preliminary data.</text>
</comment>
<sequence length="362" mass="38659">MSHPRSTNASKGHHYRFSVSQTANPAAEWGQPAPYNWCRSISRLYLISTVDTTHAAQFDPAAAYPPNFALQQQAPVNYGHIHQSYPMQGNHTPSLYPSTRYHNPEPALPPHMQEALPHLPQRTPAAYAPTGYPTPALPSSAIIFLDRNPVPFSAPGGNNPSTLSSNVPFEHPQYHLGQLDPPGTYAGPQYYWNNVDLGYGHPLPGSTTTYQPQMSGWNPIASSQIGGGNSTSTPDDSQLGNSQAGHGYPAPDHSNQSSGGDPASTPYDLPLGNPQADHMHPLLSFVGPGSGIPRVHSAVERPCFDAEPHDGHGQVPASEGGSSHSTAAPSDERKCTECGTRSTSAWRRHPPRSGPSGALVCN</sequence>
<reference evidence="4" key="1">
    <citation type="submission" date="2023-03" db="EMBL/GenBank/DDBJ databases">
        <title>Massive genome expansion in bonnet fungi (Mycena s.s.) driven by repeated elements and novel gene families across ecological guilds.</title>
        <authorList>
            <consortium name="Lawrence Berkeley National Laboratory"/>
            <person name="Harder C.B."/>
            <person name="Miyauchi S."/>
            <person name="Viragh M."/>
            <person name="Kuo A."/>
            <person name="Thoen E."/>
            <person name="Andreopoulos B."/>
            <person name="Lu D."/>
            <person name="Skrede I."/>
            <person name="Drula E."/>
            <person name="Henrissat B."/>
            <person name="Morin E."/>
            <person name="Kohler A."/>
            <person name="Barry K."/>
            <person name="LaButti K."/>
            <person name="Morin E."/>
            <person name="Salamov A."/>
            <person name="Lipzen A."/>
            <person name="Mereny Z."/>
            <person name="Hegedus B."/>
            <person name="Baldrian P."/>
            <person name="Stursova M."/>
            <person name="Weitz H."/>
            <person name="Taylor A."/>
            <person name="Grigoriev I.V."/>
            <person name="Nagy L.G."/>
            <person name="Martin F."/>
            <person name="Kauserud H."/>
        </authorList>
    </citation>
    <scope>NUCLEOTIDE SEQUENCE</scope>
    <source>
        <strain evidence="4">9284</strain>
    </source>
</reference>
<keyword evidence="1" id="KW-0862">Zinc</keyword>
<feature type="compositionally biased region" description="Polar residues" evidence="2">
    <location>
        <begin position="210"/>
        <end position="244"/>
    </location>
</feature>
<evidence type="ECO:0000259" key="3">
    <source>
        <dbReference type="PROSITE" id="PS50114"/>
    </source>
</evidence>
<feature type="region of interest" description="Disordered" evidence="2">
    <location>
        <begin position="303"/>
        <end position="362"/>
    </location>
</feature>